<dbReference type="Proteomes" id="UP000653797">
    <property type="component" value="Unassembled WGS sequence"/>
</dbReference>
<accession>A0A927AY32</accession>
<name>A0A927AY32_9BACT</name>
<feature type="transmembrane region" description="Helical" evidence="1">
    <location>
        <begin position="28"/>
        <end position="50"/>
    </location>
</feature>
<evidence type="ECO:0000313" key="2">
    <source>
        <dbReference type="EMBL" id="MBD2751888.1"/>
    </source>
</evidence>
<evidence type="ECO:0008006" key="4">
    <source>
        <dbReference type="Google" id="ProtNLM"/>
    </source>
</evidence>
<organism evidence="2 3">
    <name type="scientific">Spirosoma validum</name>
    <dbReference type="NCBI Taxonomy" id="2771355"/>
    <lineage>
        <taxon>Bacteria</taxon>
        <taxon>Pseudomonadati</taxon>
        <taxon>Bacteroidota</taxon>
        <taxon>Cytophagia</taxon>
        <taxon>Cytophagales</taxon>
        <taxon>Cytophagaceae</taxon>
        <taxon>Spirosoma</taxon>
    </lineage>
</organism>
<keyword evidence="1" id="KW-0812">Transmembrane</keyword>
<keyword evidence="1" id="KW-1133">Transmembrane helix</keyword>
<sequence>MIRLFQQRDFGNKINATFQYIIENFRSLGLSLLYIVGPVALVAGIATGVVQSNMMRLIGESANAKTDNPFYAFQMLGFFASPSFWLAMFFSLMANLAVILTTYAHMKVYDRADGREITVPDVWAEVQPVIGRGILISILNSIIIGFGILFFVIPGLYLAVALSLSLAVMSFEETDFGSTWTRCFQLIRDKWWSTFGLIFVMSLIVGLIGLVFAVPTAVIAFLTSAKMLPDVSVVWLVLGNVINLVGKTILNVVIYTAVGFQYTNLVERQEGRGMISAIDSIGTTPTQPRSTDDETY</sequence>
<reference evidence="2" key="1">
    <citation type="submission" date="2020-09" db="EMBL/GenBank/DDBJ databases">
        <authorList>
            <person name="Kim M.K."/>
        </authorList>
    </citation>
    <scope>NUCLEOTIDE SEQUENCE</scope>
    <source>
        <strain evidence="2">BT704</strain>
    </source>
</reference>
<comment type="caution">
    <text evidence="2">The sequence shown here is derived from an EMBL/GenBank/DDBJ whole genome shotgun (WGS) entry which is preliminary data.</text>
</comment>
<evidence type="ECO:0000256" key="1">
    <source>
        <dbReference type="SAM" id="Phobius"/>
    </source>
</evidence>
<proteinExistence type="predicted"/>
<gene>
    <name evidence="2" type="ORF">IC230_03220</name>
</gene>
<feature type="transmembrane region" description="Helical" evidence="1">
    <location>
        <begin position="70"/>
        <end position="103"/>
    </location>
</feature>
<dbReference type="AlphaFoldDB" id="A0A927AY32"/>
<evidence type="ECO:0000313" key="3">
    <source>
        <dbReference type="Proteomes" id="UP000653797"/>
    </source>
</evidence>
<feature type="transmembrane region" description="Helical" evidence="1">
    <location>
        <begin position="233"/>
        <end position="258"/>
    </location>
</feature>
<feature type="transmembrane region" description="Helical" evidence="1">
    <location>
        <begin position="142"/>
        <end position="171"/>
    </location>
</feature>
<keyword evidence="3" id="KW-1185">Reference proteome</keyword>
<keyword evidence="1" id="KW-0472">Membrane</keyword>
<dbReference type="RefSeq" id="WP_191037513.1">
    <property type="nucleotide sequence ID" value="NZ_JACXAA010000001.1"/>
</dbReference>
<feature type="transmembrane region" description="Helical" evidence="1">
    <location>
        <begin position="191"/>
        <end position="221"/>
    </location>
</feature>
<dbReference type="EMBL" id="JACXAA010000001">
    <property type="protein sequence ID" value="MBD2751888.1"/>
    <property type="molecule type" value="Genomic_DNA"/>
</dbReference>
<protein>
    <recommendedName>
        <fullName evidence="4">Glycerophosphoryl diester phosphodiesterase membrane domain-containing protein</fullName>
    </recommendedName>
</protein>